<name>A0ABD0TNW8_LOXSC</name>
<proteinExistence type="predicted"/>
<protein>
    <submittedName>
        <fullName evidence="1">Uncharacterized protein</fullName>
    </submittedName>
</protein>
<reference evidence="1 2" key="1">
    <citation type="submission" date="2024-06" db="EMBL/GenBank/DDBJ databases">
        <title>A chromosome-level genome assembly of beet webworm, Loxostege sticticalis.</title>
        <authorList>
            <person name="Zhang Y."/>
        </authorList>
    </citation>
    <scope>NUCLEOTIDE SEQUENCE [LARGE SCALE GENOMIC DNA]</scope>
    <source>
        <strain evidence="1">AQ028</strain>
        <tissue evidence="1">Male pupae</tissue>
    </source>
</reference>
<organism evidence="1 2">
    <name type="scientific">Loxostege sticticalis</name>
    <name type="common">Beet webworm moth</name>
    <dbReference type="NCBI Taxonomy" id="481309"/>
    <lineage>
        <taxon>Eukaryota</taxon>
        <taxon>Metazoa</taxon>
        <taxon>Ecdysozoa</taxon>
        <taxon>Arthropoda</taxon>
        <taxon>Hexapoda</taxon>
        <taxon>Insecta</taxon>
        <taxon>Pterygota</taxon>
        <taxon>Neoptera</taxon>
        <taxon>Endopterygota</taxon>
        <taxon>Lepidoptera</taxon>
        <taxon>Glossata</taxon>
        <taxon>Ditrysia</taxon>
        <taxon>Pyraloidea</taxon>
        <taxon>Crambidae</taxon>
        <taxon>Pyraustinae</taxon>
        <taxon>Loxostege</taxon>
    </lineage>
</organism>
<sequence length="169" mass="19879">MLKTNQKDILEMLESDDELPCEYNEVPDIPAYQNDNRFEPVKFRWIDTNFSKYYSKDQNEEKPSLSALHSCLNVNFVHHETQNLRTGEKINIFNGVLSQSDIFCLKYVESLSSDATLLWFINFLIHKDLQAKFTFLRTCLVETMHGYSDSPYLCEPESKKFNFEVIVKK</sequence>
<evidence type="ECO:0000313" key="1">
    <source>
        <dbReference type="EMBL" id="KAL0850942.1"/>
    </source>
</evidence>
<gene>
    <name evidence="1" type="ORF">ABMA28_006847</name>
</gene>
<dbReference type="Proteomes" id="UP001549921">
    <property type="component" value="Unassembled WGS sequence"/>
</dbReference>
<dbReference type="AlphaFoldDB" id="A0ABD0TNW8"/>
<dbReference type="EMBL" id="JBEDNZ010000002">
    <property type="protein sequence ID" value="KAL0850942.1"/>
    <property type="molecule type" value="Genomic_DNA"/>
</dbReference>
<evidence type="ECO:0000313" key="2">
    <source>
        <dbReference type="Proteomes" id="UP001549921"/>
    </source>
</evidence>
<comment type="caution">
    <text evidence="1">The sequence shown here is derived from an EMBL/GenBank/DDBJ whole genome shotgun (WGS) entry which is preliminary data.</text>
</comment>
<accession>A0ABD0TNW8</accession>